<dbReference type="AlphaFoldDB" id="A0A218X1M2"/>
<sequence length="76" mass="8583">MLSLLGRVTLVKSALTSLPPFTMQSTKVPYGILDEIYTTAMPKFRMGTHNRSEEDAFNQLECDHHPTIESKWVGSK</sequence>
<proteinExistence type="predicted"/>
<reference evidence="2" key="1">
    <citation type="journal article" date="2017" name="Plant J.">
        <title>The pomegranate (Punica granatum L.) genome and the genomics of punicalagin biosynthesis.</title>
        <authorList>
            <person name="Qin G."/>
            <person name="Xu C."/>
            <person name="Ming R."/>
            <person name="Tang H."/>
            <person name="Guyot R."/>
            <person name="Kramer E.M."/>
            <person name="Hu Y."/>
            <person name="Yi X."/>
            <person name="Qi Y."/>
            <person name="Xu X."/>
            <person name="Gao Z."/>
            <person name="Pan H."/>
            <person name="Jian J."/>
            <person name="Tian Y."/>
            <person name="Yue Z."/>
            <person name="Xu Y."/>
        </authorList>
    </citation>
    <scope>NUCLEOTIDE SEQUENCE [LARGE SCALE GENOMIC DNA]</scope>
    <source>
        <strain evidence="2">cv. Dabenzi</strain>
    </source>
</reference>
<name>A0A218X1M2_PUNGR</name>
<accession>A0A218X1M2</accession>
<organism evidence="1 2">
    <name type="scientific">Punica granatum</name>
    <name type="common">Pomegranate</name>
    <dbReference type="NCBI Taxonomy" id="22663"/>
    <lineage>
        <taxon>Eukaryota</taxon>
        <taxon>Viridiplantae</taxon>
        <taxon>Streptophyta</taxon>
        <taxon>Embryophyta</taxon>
        <taxon>Tracheophyta</taxon>
        <taxon>Spermatophyta</taxon>
        <taxon>Magnoliopsida</taxon>
        <taxon>eudicotyledons</taxon>
        <taxon>Gunneridae</taxon>
        <taxon>Pentapetalae</taxon>
        <taxon>rosids</taxon>
        <taxon>malvids</taxon>
        <taxon>Myrtales</taxon>
        <taxon>Lythraceae</taxon>
        <taxon>Punica</taxon>
    </lineage>
</organism>
<evidence type="ECO:0000313" key="1">
    <source>
        <dbReference type="EMBL" id="OWM78619.1"/>
    </source>
</evidence>
<comment type="caution">
    <text evidence="1">The sequence shown here is derived from an EMBL/GenBank/DDBJ whole genome shotgun (WGS) entry which is preliminary data.</text>
</comment>
<evidence type="ECO:0000313" key="2">
    <source>
        <dbReference type="Proteomes" id="UP000197138"/>
    </source>
</evidence>
<dbReference type="Proteomes" id="UP000197138">
    <property type="component" value="Unassembled WGS sequence"/>
</dbReference>
<protein>
    <submittedName>
        <fullName evidence="1">Uncharacterized protein</fullName>
    </submittedName>
</protein>
<gene>
    <name evidence="1" type="ORF">CDL15_Pgr002790</name>
</gene>
<dbReference type="EMBL" id="MTKT01002492">
    <property type="protein sequence ID" value="OWM78619.1"/>
    <property type="molecule type" value="Genomic_DNA"/>
</dbReference>